<dbReference type="InterPro" id="IPR002110">
    <property type="entry name" value="Ankyrin_rpt"/>
</dbReference>
<feature type="compositionally biased region" description="Acidic residues" evidence="8">
    <location>
        <begin position="928"/>
        <end position="947"/>
    </location>
</feature>
<feature type="compositionally biased region" description="Acidic residues" evidence="8">
    <location>
        <begin position="339"/>
        <end position="355"/>
    </location>
</feature>
<dbReference type="InterPro" id="IPR017401">
    <property type="entry name" value="MYPT1/MYPT2/Mbs85"/>
</dbReference>
<feature type="compositionally biased region" description="Basic and acidic residues" evidence="8">
    <location>
        <begin position="743"/>
        <end position="752"/>
    </location>
</feature>
<feature type="compositionally biased region" description="Low complexity" evidence="8">
    <location>
        <begin position="702"/>
        <end position="718"/>
    </location>
</feature>
<evidence type="ECO:0000256" key="7">
    <source>
        <dbReference type="PROSITE-ProRule" id="PRU00023"/>
    </source>
</evidence>
<evidence type="ECO:0000256" key="6">
    <source>
        <dbReference type="ARBA" id="ARBA00044333"/>
    </source>
</evidence>
<feature type="region of interest" description="Disordered" evidence="8">
    <location>
        <begin position="1010"/>
        <end position="1036"/>
    </location>
</feature>
<feature type="compositionally biased region" description="Polar residues" evidence="8">
    <location>
        <begin position="372"/>
        <end position="382"/>
    </location>
</feature>
<dbReference type="GO" id="GO:0019208">
    <property type="term" value="F:phosphatase regulator activity"/>
    <property type="evidence" value="ECO:0007669"/>
    <property type="project" value="InterPro"/>
</dbReference>
<evidence type="ECO:0000256" key="1">
    <source>
        <dbReference type="ARBA" id="ARBA00004496"/>
    </source>
</evidence>
<keyword evidence="3" id="KW-0677">Repeat</keyword>
<feature type="compositionally biased region" description="Basic and acidic residues" evidence="8">
    <location>
        <begin position="495"/>
        <end position="505"/>
    </location>
</feature>
<feature type="repeat" description="ANK" evidence="7">
    <location>
        <begin position="237"/>
        <end position="269"/>
    </location>
</feature>
<keyword evidence="2" id="KW-0963">Cytoplasm</keyword>
<dbReference type="FunFam" id="1.25.40.20:FF:000004">
    <property type="entry name" value="Phosphatase 1 regulatory subunit 12A"/>
    <property type="match status" value="1"/>
</dbReference>
<dbReference type="InterPro" id="IPR051226">
    <property type="entry name" value="PP1_Regulatory_Subunit"/>
</dbReference>
<evidence type="ECO:0000313" key="10">
    <source>
        <dbReference type="Proteomes" id="UP001318040"/>
    </source>
</evidence>
<dbReference type="SMART" id="SM00248">
    <property type="entry name" value="ANK"/>
    <property type="match status" value="5"/>
</dbReference>
<feature type="compositionally biased region" description="Pro residues" evidence="8">
    <location>
        <begin position="1017"/>
        <end position="1029"/>
    </location>
</feature>
<organism evidence="10 11">
    <name type="scientific">Petromyzon marinus</name>
    <name type="common">Sea lamprey</name>
    <dbReference type="NCBI Taxonomy" id="7757"/>
    <lineage>
        <taxon>Eukaryota</taxon>
        <taxon>Metazoa</taxon>
        <taxon>Chordata</taxon>
        <taxon>Craniata</taxon>
        <taxon>Vertebrata</taxon>
        <taxon>Cyclostomata</taxon>
        <taxon>Hyperoartia</taxon>
        <taxon>Petromyzontiformes</taxon>
        <taxon>Petromyzontidae</taxon>
        <taxon>Petromyzon</taxon>
    </lineage>
</organism>
<dbReference type="Pfam" id="PF12796">
    <property type="entry name" value="Ank_2"/>
    <property type="match status" value="2"/>
</dbReference>
<feature type="compositionally biased region" description="Basic and acidic residues" evidence="8">
    <location>
        <begin position="681"/>
        <end position="692"/>
    </location>
</feature>
<dbReference type="PROSITE" id="PS50297">
    <property type="entry name" value="ANK_REP_REGION"/>
    <property type="match status" value="4"/>
</dbReference>
<feature type="repeat" description="ANK" evidence="7">
    <location>
        <begin position="111"/>
        <end position="143"/>
    </location>
</feature>
<feature type="repeat" description="ANK" evidence="7">
    <location>
        <begin position="78"/>
        <end position="110"/>
    </location>
</feature>
<dbReference type="FunFam" id="1.25.40.20:FF:000898">
    <property type="entry name" value="Protein phosphatase 1 regulatory subunit 12A"/>
    <property type="match status" value="1"/>
</dbReference>
<feature type="region of interest" description="Disordered" evidence="8">
    <location>
        <begin position="438"/>
        <end position="976"/>
    </location>
</feature>
<feature type="compositionally biased region" description="Basic and acidic residues" evidence="8">
    <location>
        <begin position="773"/>
        <end position="819"/>
    </location>
</feature>
<dbReference type="InterPro" id="IPR031775">
    <property type="entry name" value="PRKG1_interact"/>
</dbReference>
<evidence type="ECO:0000256" key="2">
    <source>
        <dbReference type="ARBA" id="ARBA00022490"/>
    </source>
</evidence>
<evidence type="ECO:0000256" key="5">
    <source>
        <dbReference type="ARBA" id="ARBA00044128"/>
    </source>
</evidence>
<dbReference type="PRINTS" id="PR01415">
    <property type="entry name" value="ANKYRIN"/>
</dbReference>
<dbReference type="Gene3D" id="1.25.40.20">
    <property type="entry name" value="Ankyrin repeat-containing domain"/>
    <property type="match status" value="2"/>
</dbReference>
<evidence type="ECO:0000256" key="4">
    <source>
        <dbReference type="ARBA" id="ARBA00023043"/>
    </source>
</evidence>
<dbReference type="GO" id="GO:0004857">
    <property type="term" value="F:enzyme inhibitor activity"/>
    <property type="evidence" value="ECO:0007669"/>
    <property type="project" value="TreeGrafter"/>
</dbReference>
<feature type="region of interest" description="Disordered" evidence="8">
    <location>
        <begin position="295"/>
        <end position="414"/>
    </location>
</feature>
<dbReference type="InterPro" id="IPR036770">
    <property type="entry name" value="Ankyrin_rpt-contain_sf"/>
</dbReference>
<evidence type="ECO:0000256" key="8">
    <source>
        <dbReference type="SAM" id="MobiDB-lite"/>
    </source>
</evidence>
<proteinExistence type="predicted"/>
<dbReference type="SUPFAM" id="SSF48403">
    <property type="entry name" value="Ankyrin repeat"/>
    <property type="match status" value="1"/>
</dbReference>
<dbReference type="GO" id="GO:0007165">
    <property type="term" value="P:signal transduction"/>
    <property type="evidence" value="ECO:0007669"/>
    <property type="project" value="InterPro"/>
</dbReference>
<feature type="compositionally biased region" description="Basic and acidic residues" evidence="8">
    <location>
        <begin position="321"/>
        <end position="334"/>
    </location>
</feature>
<feature type="repeat" description="ANK" evidence="7">
    <location>
        <begin position="204"/>
        <end position="236"/>
    </location>
</feature>
<feature type="compositionally biased region" description="Basic residues" evidence="8">
    <location>
        <begin position="907"/>
        <end position="917"/>
    </location>
</feature>
<feature type="compositionally biased region" description="Low complexity" evidence="8">
    <location>
        <begin position="481"/>
        <end position="493"/>
    </location>
</feature>
<feature type="region of interest" description="Disordered" evidence="8">
    <location>
        <begin position="1"/>
        <end position="20"/>
    </location>
</feature>
<evidence type="ECO:0000259" key="9">
    <source>
        <dbReference type="Pfam" id="PF15898"/>
    </source>
</evidence>
<feature type="compositionally biased region" description="Low complexity" evidence="8">
    <location>
        <begin position="620"/>
        <end position="631"/>
    </location>
</feature>
<dbReference type="Pfam" id="PF15898">
    <property type="entry name" value="PRKG1_interact"/>
    <property type="match status" value="1"/>
</dbReference>
<protein>
    <recommendedName>
        <fullName evidence="5">Protein phosphatase 1 regulatory subunit 12A</fullName>
    </recommendedName>
    <alternativeName>
        <fullName evidence="6">Myosin phosphatase-targeting subunit 1</fullName>
    </alternativeName>
</protein>
<feature type="compositionally biased region" description="Polar residues" evidence="8">
    <location>
        <begin position="918"/>
        <end position="927"/>
    </location>
</feature>
<comment type="subcellular location">
    <subcellularLocation>
        <location evidence="1">Cytoplasm</location>
    </subcellularLocation>
</comment>
<dbReference type="Proteomes" id="UP001318040">
    <property type="component" value="Chromosome 3"/>
</dbReference>
<dbReference type="RefSeq" id="XP_032826890.1">
    <property type="nucleotide sequence ID" value="XM_032970999.1"/>
</dbReference>
<dbReference type="Gene3D" id="6.10.140.390">
    <property type="match status" value="1"/>
</dbReference>
<dbReference type="PROSITE" id="PS50088">
    <property type="entry name" value="ANK_REPEAT"/>
    <property type="match status" value="4"/>
</dbReference>
<feature type="domain" description="cGMP-dependent protein kinase interacting" evidence="9">
    <location>
        <begin position="1036"/>
        <end position="1140"/>
    </location>
</feature>
<keyword evidence="10" id="KW-1185">Reference proteome</keyword>
<feature type="compositionally biased region" description="Basic residues" evidence="8">
    <location>
        <begin position="753"/>
        <end position="763"/>
    </location>
</feature>
<dbReference type="Gene3D" id="6.10.250.1820">
    <property type="match status" value="1"/>
</dbReference>
<dbReference type="KEGG" id="pmrn:116952022"/>
<feature type="compositionally biased region" description="Polar residues" evidence="8">
    <location>
        <begin position="304"/>
        <end position="319"/>
    </location>
</feature>
<dbReference type="PANTHER" id="PTHR24179">
    <property type="entry name" value="PROTEIN PHOSPHATASE 1 REGULATORY SUBUNIT 12"/>
    <property type="match status" value="1"/>
</dbReference>
<evidence type="ECO:0000256" key="3">
    <source>
        <dbReference type="ARBA" id="ARBA00022737"/>
    </source>
</evidence>
<feature type="compositionally biased region" description="Low complexity" evidence="8">
    <location>
        <begin position="388"/>
        <end position="406"/>
    </location>
</feature>
<dbReference type="GO" id="GO:0031672">
    <property type="term" value="C:A band"/>
    <property type="evidence" value="ECO:0007669"/>
    <property type="project" value="TreeGrafter"/>
</dbReference>
<gene>
    <name evidence="11" type="primary">PPP1R12A</name>
</gene>
<evidence type="ECO:0000313" key="11">
    <source>
        <dbReference type="RefSeq" id="XP_032826890.1"/>
    </source>
</evidence>
<dbReference type="GO" id="GO:0019901">
    <property type="term" value="F:protein kinase binding"/>
    <property type="evidence" value="ECO:0007669"/>
    <property type="project" value="InterPro"/>
</dbReference>
<dbReference type="AlphaFoldDB" id="A0AAJ7U1F1"/>
<sequence length="1140" mass="123426">MAADDRSRADSAKQKRAAQLKRWAGSETDLETAVLRRKKSKVKFDDGAVFLAACSSGDTDEVLSLLERGADINYANVDGLSALHQACIDENFDMVKFLVERDANINQADNEGWTPLHAAASCGYIDIAKYLIAHGANVAAVNSESELPLDITEDEALEDMLQEELSKHGVDQDAARKEEEQVMMRDARQWLNSGRIDEVRHPKSGGTALHVAAAKGYIDVIKLLLQAGFDVNVRDNDGWTPLHAAAHWGKDEACRVLVENFCNMEALNKVGQTAFDVSDEDVLSYLEELQTKQKTMKIEKEKQPINSEIIESNDTNSIKSRGKEGDGESKHDETSSSSSEEEDDEDEEEDQEGSEAESQPENHTGKNRPSVKENNNNNKTTPSPAPLTVTNTQPPAAATTTTTTPTSPSRKEDADVEMNYCIPVLHPSVFPSSFPRAGAGGIAAPKEEEKKTVDVAPPASAPASWRSGLRKTGSYGALPEAAAAAAAGAAGAGEPPRDALRERGDVTQAGSGIARSASSPRLTTTETRERERALLAQPAGERDSLGTKLARVPPTISDNKFAFPRKLGTAALEEKENRDTVGMLLARSSSYTRRRFDDSSENTAPAYQRSSPNGRHGGEVSSSDSSSGLSPSSPPPVLPTSTSTTPVPTVRVSDDVTNVTSTAPVSAVAPSVGSSSAIFRSRVEEAPERGSREGIGGGSGGTVPAVTVTVPPTVSGGSAPSLECGAALSGENRERRRSYLTPVRDEESESQRKARSRQARQTRRSTQGVTLTDLHEAEKIRRYGSDKRGGREQPEEKESAERLDDKKDTESREASDARGRPSRTYGSDTQDGAYQRLRPSASLAPAVGGSPAGRAGGGGSTGSGLGGGGSTRVPTVTVVEPERGDSGEEDSQTEGDKGKNKLSVVRDRRRPREKRRSTGVSFMSPDSQSDENDHDLSDEEEESEEVEKEVKEVRPKPDKTTSSILHSGPIPARRPPWPGLLGSGLFNTVATSTSLSENYSERYADRMRSVAAGRPGRPVPSLAPAPQPTELPDTKDYRKLYEQMRKENEEMRKKLRDAQLQLAETKVQLERVTQRQERFADKTSLLEAEKREKRALERKVSEMEEEMKPLEQGLGDLRADNQRLKDENAALIRVISKLSK</sequence>
<name>A0AAJ7U1F1_PETMA</name>
<feature type="compositionally biased region" description="Low complexity" evidence="8">
    <location>
        <begin position="639"/>
        <end position="677"/>
    </location>
</feature>
<feature type="compositionally biased region" description="Polar residues" evidence="8">
    <location>
        <begin position="601"/>
        <end position="613"/>
    </location>
</feature>
<accession>A0AAJ7U1F1</accession>
<dbReference type="PANTHER" id="PTHR24179:SF20">
    <property type="entry name" value="PROTEIN PHOSPHATASE 1 REGULATORY SUBUNIT 12A"/>
    <property type="match status" value="1"/>
</dbReference>
<dbReference type="PIRSF" id="PIRSF038141">
    <property type="entry name" value="PP1_12ABC_vert"/>
    <property type="match status" value="1"/>
</dbReference>
<feature type="compositionally biased region" description="Gly residues" evidence="8">
    <location>
        <begin position="850"/>
        <end position="870"/>
    </location>
</feature>
<dbReference type="GO" id="GO:0030018">
    <property type="term" value="C:Z disc"/>
    <property type="evidence" value="ECO:0007669"/>
    <property type="project" value="TreeGrafter"/>
</dbReference>
<reference evidence="11" key="1">
    <citation type="submission" date="2025-08" db="UniProtKB">
        <authorList>
            <consortium name="RefSeq"/>
        </authorList>
    </citation>
    <scope>IDENTIFICATION</scope>
    <source>
        <tissue evidence="11">Sperm</tissue>
    </source>
</reference>
<feature type="compositionally biased region" description="Basic and acidic residues" evidence="8">
    <location>
        <begin position="948"/>
        <end position="959"/>
    </location>
</feature>
<keyword evidence="4 7" id="KW-0040">ANK repeat</keyword>
<feature type="compositionally biased region" description="Basic and acidic residues" evidence="8">
    <location>
        <begin position="1"/>
        <end position="13"/>
    </location>
</feature>